<proteinExistence type="predicted"/>
<dbReference type="Proteomes" id="UP000051181">
    <property type="component" value="Unassembled WGS sequence"/>
</dbReference>
<protein>
    <submittedName>
        <fullName evidence="1">Uncharacterized protein</fullName>
    </submittedName>
</protein>
<reference evidence="1 2" key="1">
    <citation type="journal article" date="2015" name="Genome Announc.">
        <title>Expanding the biotechnology potential of lactobacilli through comparative genomics of 213 strains and associated genera.</title>
        <authorList>
            <person name="Sun Z."/>
            <person name="Harris H.M."/>
            <person name="McCann A."/>
            <person name="Guo C."/>
            <person name="Argimon S."/>
            <person name="Zhang W."/>
            <person name="Yang X."/>
            <person name="Jeffery I.B."/>
            <person name="Cooney J.C."/>
            <person name="Kagawa T.F."/>
            <person name="Liu W."/>
            <person name="Song Y."/>
            <person name="Salvetti E."/>
            <person name="Wrobel A."/>
            <person name="Rasinkangas P."/>
            <person name="Parkhill J."/>
            <person name="Rea M.C."/>
            <person name="O'Sullivan O."/>
            <person name="Ritari J."/>
            <person name="Douillard F.P."/>
            <person name="Paul Ross R."/>
            <person name="Yang R."/>
            <person name="Briner A.E."/>
            <person name="Felis G.E."/>
            <person name="de Vos W.M."/>
            <person name="Barrangou R."/>
            <person name="Klaenhammer T.R."/>
            <person name="Caufield P.W."/>
            <person name="Cui Y."/>
            <person name="Zhang H."/>
            <person name="O'Toole P.W."/>
        </authorList>
    </citation>
    <scope>NUCLEOTIDE SEQUENCE [LARGE SCALE GENOMIC DNA]</scope>
    <source>
        <strain evidence="1 2">DSM 20001</strain>
    </source>
</reference>
<organism evidence="1 2">
    <name type="scientific">Loigolactobacillus coryniformis subsp. coryniformis KCTC 3167 = DSM 20001</name>
    <dbReference type="NCBI Taxonomy" id="913848"/>
    <lineage>
        <taxon>Bacteria</taxon>
        <taxon>Bacillati</taxon>
        <taxon>Bacillota</taxon>
        <taxon>Bacilli</taxon>
        <taxon>Lactobacillales</taxon>
        <taxon>Lactobacillaceae</taxon>
        <taxon>Loigolactobacillus</taxon>
    </lineage>
</organism>
<dbReference type="GeneID" id="65915808"/>
<dbReference type="eggNOG" id="ENOG50309IR">
    <property type="taxonomic scope" value="Bacteria"/>
</dbReference>
<dbReference type="RefSeq" id="WP_010011270.1">
    <property type="nucleotide sequence ID" value="NZ_AZCN01000005.1"/>
</dbReference>
<dbReference type="PATRIC" id="fig|913848.6.peg.1803"/>
<accession>A0A0R1FBH7</accession>
<gene>
    <name evidence="1" type="ORF">FD22_GL001760</name>
</gene>
<evidence type="ECO:0000313" key="2">
    <source>
        <dbReference type="Proteomes" id="UP000051181"/>
    </source>
</evidence>
<name>A0A0R1FBH7_9LACO</name>
<evidence type="ECO:0000313" key="1">
    <source>
        <dbReference type="EMBL" id="KRK18973.1"/>
    </source>
</evidence>
<dbReference type="EMBL" id="AZCN01000005">
    <property type="protein sequence ID" value="KRK18973.1"/>
    <property type="molecule type" value="Genomic_DNA"/>
</dbReference>
<dbReference type="AlphaFoldDB" id="A0A0R1FBH7"/>
<comment type="caution">
    <text evidence="1">The sequence shown here is derived from an EMBL/GenBank/DDBJ whole genome shotgun (WGS) entry which is preliminary data.</text>
</comment>
<sequence>MDIQNKLNAKYENTPIYTSGFYADPEDPLKNRSTLLTTLKSFTENQDAATPFALQIMATNSELTIAPLGLLDLQELRDYTAKKRQTEGLIAGEDTFELPLVVQFEAHTEKASVERELVTTTDELFSDFTPAFDKIWAQVKIYLAKNQALLEEMVADLITDSQKIAPKFVGQLTEMSAAEREKTIGFKLPDTELEQFSRYLSDNHEVKAVISSAAAFATHEIVGEQLFGQAMNDRILRNTFFWDLDNTFHEIFYYFLRKYAAANSKLAKHLNHIKGGLLSTMRKDAWDKSSELATDAKTTQKDLERMFTAVFMPLTEQLTAEIAKFNH</sequence>